<accession>A0AAD5N932</accession>
<comment type="caution">
    <text evidence="1">The sequence shown here is derived from an EMBL/GenBank/DDBJ whole genome shotgun (WGS) entry which is preliminary data.</text>
</comment>
<dbReference type="AlphaFoldDB" id="A0AAD5N932"/>
<gene>
    <name evidence="1" type="ORF">KIN20_019760</name>
</gene>
<dbReference type="Proteomes" id="UP001196413">
    <property type="component" value="Unassembled WGS sequence"/>
</dbReference>
<proteinExistence type="predicted"/>
<dbReference type="EMBL" id="JAHQIW010003945">
    <property type="protein sequence ID" value="KAJ1360719.1"/>
    <property type="molecule type" value="Genomic_DNA"/>
</dbReference>
<keyword evidence="2" id="KW-1185">Reference proteome</keyword>
<sequence>MTISTHLHVHLYECFVKNGFNHADLKAIKKIPLLITWTKNTTDPYSNFTLALWILKHKPRVLKPRRDACLRKRSS</sequence>
<evidence type="ECO:0000313" key="2">
    <source>
        <dbReference type="Proteomes" id="UP001196413"/>
    </source>
</evidence>
<reference evidence="1" key="1">
    <citation type="submission" date="2021-06" db="EMBL/GenBank/DDBJ databases">
        <title>Parelaphostrongylus tenuis whole genome reference sequence.</title>
        <authorList>
            <person name="Garwood T.J."/>
            <person name="Larsen P.A."/>
            <person name="Fountain-Jones N.M."/>
            <person name="Garbe J.R."/>
            <person name="Macchietto M.G."/>
            <person name="Kania S.A."/>
            <person name="Gerhold R.W."/>
            <person name="Richards J.E."/>
            <person name="Wolf T.M."/>
        </authorList>
    </citation>
    <scope>NUCLEOTIDE SEQUENCE</scope>
    <source>
        <strain evidence="1">MNPRO001-30</strain>
        <tissue evidence="1">Meninges</tissue>
    </source>
</reference>
<evidence type="ECO:0000313" key="1">
    <source>
        <dbReference type="EMBL" id="KAJ1360719.1"/>
    </source>
</evidence>
<organism evidence="1 2">
    <name type="scientific">Parelaphostrongylus tenuis</name>
    <name type="common">Meningeal worm</name>
    <dbReference type="NCBI Taxonomy" id="148309"/>
    <lineage>
        <taxon>Eukaryota</taxon>
        <taxon>Metazoa</taxon>
        <taxon>Ecdysozoa</taxon>
        <taxon>Nematoda</taxon>
        <taxon>Chromadorea</taxon>
        <taxon>Rhabditida</taxon>
        <taxon>Rhabditina</taxon>
        <taxon>Rhabditomorpha</taxon>
        <taxon>Strongyloidea</taxon>
        <taxon>Metastrongylidae</taxon>
        <taxon>Parelaphostrongylus</taxon>
    </lineage>
</organism>
<protein>
    <submittedName>
        <fullName evidence="1">Uncharacterized protein</fullName>
    </submittedName>
</protein>
<name>A0AAD5N932_PARTN</name>